<dbReference type="InterPro" id="IPR036291">
    <property type="entry name" value="NAD(P)-bd_dom_sf"/>
</dbReference>
<dbReference type="Proteomes" id="UP000220106">
    <property type="component" value="Unassembled WGS sequence"/>
</dbReference>
<protein>
    <submittedName>
        <fullName evidence="2">3-beta hydroxysteroid dehydrogenase</fullName>
    </submittedName>
</protein>
<name>A0AAX0RSN9_9BACI</name>
<dbReference type="EMBL" id="NUEQ01000013">
    <property type="protein sequence ID" value="PEJ35301.1"/>
    <property type="molecule type" value="Genomic_DNA"/>
</dbReference>
<dbReference type="Gene3D" id="3.40.50.720">
    <property type="entry name" value="NAD(P)-binding Rossmann-like Domain"/>
    <property type="match status" value="1"/>
</dbReference>
<gene>
    <name evidence="2" type="ORF">CN689_08310</name>
</gene>
<reference evidence="2 3" key="1">
    <citation type="submission" date="2017-09" db="EMBL/GenBank/DDBJ databases">
        <title>Large-scale bioinformatics analysis of Bacillus genomes uncovers conserved roles of natural products in bacterial physiology.</title>
        <authorList>
            <consortium name="Agbiome Team Llc"/>
            <person name="Bleich R.M."/>
            <person name="Kirk G.J."/>
            <person name="Santa Maria K.C."/>
            <person name="Allen S.E."/>
            <person name="Farag S."/>
            <person name="Shank E.A."/>
            <person name="Bowers A."/>
        </authorList>
    </citation>
    <scope>NUCLEOTIDE SEQUENCE [LARGE SCALE GENOMIC DNA]</scope>
    <source>
        <strain evidence="2 3">AFS003229</strain>
    </source>
</reference>
<dbReference type="PANTHER" id="PTHR11011">
    <property type="entry name" value="MALE STERILITY PROTEIN 2-RELATED"/>
    <property type="match status" value="1"/>
</dbReference>
<proteinExistence type="predicted"/>
<dbReference type="InterPro" id="IPR026055">
    <property type="entry name" value="FAR"/>
</dbReference>
<dbReference type="InterPro" id="IPR013120">
    <property type="entry name" value="FAR_NAD-bd"/>
</dbReference>
<organism evidence="2 3">
    <name type="scientific">Peribacillus butanolivorans</name>
    <dbReference type="NCBI Taxonomy" id="421767"/>
    <lineage>
        <taxon>Bacteria</taxon>
        <taxon>Bacillati</taxon>
        <taxon>Bacillota</taxon>
        <taxon>Bacilli</taxon>
        <taxon>Bacillales</taxon>
        <taxon>Bacillaceae</taxon>
        <taxon>Peribacillus</taxon>
    </lineage>
</organism>
<comment type="caution">
    <text evidence="2">The sequence shown here is derived from an EMBL/GenBank/DDBJ whole genome shotgun (WGS) entry which is preliminary data.</text>
</comment>
<dbReference type="GO" id="GO:0080019">
    <property type="term" value="F:alcohol-forming very long-chain fatty acyl-CoA reductase activity"/>
    <property type="evidence" value="ECO:0007669"/>
    <property type="project" value="InterPro"/>
</dbReference>
<evidence type="ECO:0000259" key="1">
    <source>
        <dbReference type="Pfam" id="PF07993"/>
    </source>
</evidence>
<evidence type="ECO:0000313" key="3">
    <source>
        <dbReference type="Proteomes" id="UP000220106"/>
    </source>
</evidence>
<dbReference type="RefSeq" id="WP_098175497.1">
    <property type="nucleotide sequence ID" value="NZ_JBCMJQ010000018.1"/>
</dbReference>
<feature type="domain" description="Thioester reductase (TE)" evidence="1">
    <location>
        <begin position="8"/>
        <end position="243"/>
    </location>
</feature>
<dbReference type="AlphaFoldDB" id="A0AAX0RSN9"/>
<dbReference type="CDD" id="cd05263">
    <property type="entry name" value="MupV_like_SDR_e"/>
    <property type="match status" value="1"/>
</dbReference>
<dbReference type="Pfam" id="PF07993">
    <property type="entry name" value="NAD_binding_4"/>
    <property type="match status" value="1"/>
</dbReference>
<evidence type="ECO:0000313" key="2">
    <source>
        <dbReference type="EMBL" id="PEJ35301.1"/>
    </source>
</evidence>
<accession>A0AAX0RSN9</accession>
<dbReference type="GO" id="GO:0035336">
    <property type="term" value="P:long-chain fatty-acyl-CoA metabolic process"/>
    <property type="evidence" value="ECO:0007669"/>
    <property type="project" value="TreeGrafter"/>
</dbReference>
<dbReference type="SUPFAM" id="SSF51735">
    <property type="entry name" value="NAD(P)-binding Rossmann-fold domains"/>
    <property type="match status" value="1"/>
</dbReference>
<dbReference type="PANTHER" id="PTHR11011:SF45">
    <property type="entry name" value="FATTY ACYL-COA REDUCTASE CG8306-RELATED"/>
    <property type="match status" value="1"/>
</dbReference>
<sequence length="366" mass="42076">MEHVYLFTGFPGFISNQLIMELLRRDEALNKIYLLVLPEQKVKAEAEIKSIENELDGAKVVFEMVIGDITKENLDIPFDLIHNLQQEITHVFHLAAIYDLAVPEKIAQLVNVVGTKHVNEWVKGLTKLKRYTYFSTAYVAGNREGNLYEHELVFPKSFKNHYERTKFDAELLVEELKKEVSITIIRPGIVKGHSQTGQTIKFDGPYFILNFLDRLSFLPLFPYISSEKETVVNLVPIDYIIQATAYLALYKESAGKTYHLTDPNPCTATEVYELFVGELYKKKPKGYVPMVLSQAFLSIRPVRAYLGVEKEALDYFTWKGRFDSTEAQKDLAGSGIVCPNFRNGVPAMVDFYLRYKNDKEYQIKIR</sequence>